<evidence type="ECO:0000256" key="3">
    <source>
        <dbReference type="ARBA" id="ARBA00022448"/>
    </source>
</evidence>
<organism evidence="14 15">
    <name type="scientific">Dendryphion nanum</name>
    <dbReference type="NCBI Taxonomy" id="256645"/>
    <lineage>
        <taxon>Eukaryota</taxon>
        <taxon>Fungi</taxon>
        <taxon>Dikarya</taxon>
        <taxon>Ascomycota</taxon>
        <taxon>Pezizomycotina</taxon>
        <taxon>Dothideomycetes</taxon>
        <taxon>Pleosporomycetidae</taxon>
        <taxon>Pleosporales</taxon>
        <taxon>Torulaceae</taxon>
        <taxon>Dendryphion</taxon>
    </lineage>
</organism>
<name>A0A9P9E5V8_9PLEO</name>
<protein>
    <recommendedName>
        <fullName evidence="12">Presequence translocated-associated motor subunit PAM17</fullName>
    </recommendedName>
</protein>
<dbReference type="OrthoDB" id="5970083at2759"/>
<evidence type="ECO:0000256" key="8">
    <source>
        <dbReference type="ARBA" id="ARBA00022989"/>
    </source>
</evidence>
<reference evidence="14" key="1">
    <citation type="journal article" date="2021" name="Nat. Commun.">
        <title>Genetic determinants of endophytism in the Arabidopsis root mycobiome.</title>
        <authorList>
            <person name="Mesny F."/>
            <person name="Miyauchi S."/>
            <person name="Thiergart T."/>
            <person name="Pickel B."/>
            <person name="Atanasova L."/>
            <person name="Karlsson M."/>
            <person name="Huettel B."/>
            <person name="Barry K.W."/>
            <person name="Haridas S."/>
            <person name="Chen C."/>
            <person name="Bauer D."/>
            <person name="Andreopoulos W."/>
            <person name="Pangilinan J."/>
            <person name="LaButti K."/>
            <person name="Riley R."/>
            <person name="Lipzen A."/>
            <person name="Clum A."/>
            <person name="Drula E."/>
            <person name="Henrissat B."/>
            <person name="Kohler A."/>
            <person name="Grigoriev I.V."/>
            <person name="Martin F.M."/>
            <person name="Hacquard S."/>
        </authorList>
    </citation>
    <scope>NUCLEOTIDE SEQUENCE</scope>
    <source>
        <strain evidence="14">MPI-CAGE-CH-0243</strain>
    </source>
</reference>
<evidence type="ECO:0000256" key="4">
    <source>
        <dbReference type="ARBA" id="ARBA00022692"/>
    </source>
</evidence>
<accession>A0A9P9E5V8</accession>
<gene>
    <name evidence="14" type="ORF">B0J11DRAFT_211279</name>
</gene>
<comment type="caution">
    <text evidence="14">The sequence shown here is derived from an EMBL/GenBank/DDBJ whole genome shotgun (WGS) entry which is preliminary data.</text>
</comment>
<evidence type="ECO:0000256" key="9">
    <source>
        <dbReference type="ARBA" id="ARBA00023010"/>
    </source>
</evidence>
<keyword evidence="3 12" id="KW-0813">Transport</keyword>
<evidence type="ECO:0000256" key="2">
    <source>
        <dbReference type="ARBA" id="ARBA00006837"/>
    </source>
</evidence>
<feature type="region of interest" description="Disordered" evidence="13">
    <location>
        <begin position="67"/>
        <end position="87"/>
    </location>
</feature>
<evidence type="ECO:0000256" key="13">
    <source>
        <dbReference type="SAM" id="MobiDB-lite"/>
    </source>
</evidence>
<proteinExistence type="inferred from homology"/>
<evidence type="ECO:0000256" key="10">
    <source>
        <dbReference type="ARBA" id="ARBA00023128"/>
    </source>
</evidence>
<dbReference type="PANTHER" id="PTHR28021:SF1">
    <property type="entry name" value="PRESEQUENCE TRANSLOCATED-ASSOCIATED MOTOR SUBUNIT PAM17, MITOCHONDRIAL"/>
    <property type="match status" value="1"/>
</dbReference>
<keyword evidence="9 12" id="KW-0811">Translocation</keyword>
<evidence type="ECO:0000256" key="5">
    <source>
        <dbReference type="ARBA" id="ARBA00022792"/>
    </source>
</evidence>
<dbReference type="AlphaFoldDB" id="A0A9P9E5V8"/>
<keyword evidence="10 12" id="KW-0496">Mitochondrion</keyword>
<evidence type="ECO:0000313" key="15">
    <source>
        <dbReference type="Proteomes" id="UP000700596"/>
    </source>
</evidence>
<keyword evidence="15" id="KW-1185">Reference proteome</keyword>
<dbReference type="InterPro" id="IPR013875">
    <property type="entry name" value="Pam17"/>
</dbReference>
<evidence type="ECO:0000256" key="7">
    <source>
        <dbReference type="ARBA" id="ARBA00022946"/>
    </source>
</evidence>
<dbReference type="Pfam" id="PF08566">
    <property type="entry name" value="Pam17"/>
    <property type="match status" value="1"/>
</dbReference>
<comment type="subcellular location">
    <subcellularLocation>
        <location evidence="1 12">Mitochondrion inner membrane</location>
        <topology evidence="1 12">Multi-pass membrane protein</topology>
    </subcellularLocation>
</comment>
<evidence type="ECO:0000256" key="11">
    <source>
        <dbReference type="ARBA" id="ARBA00023136"/>
    </source>
</evidence>
<keyword evidence="5 12" id="KW-0999">Mitochondrion inner membrane</keyword>
<keyword evidence="11 12" id="KW-0472">Membrane</keyword>
<evidence type="ECO:0000256" key="12">
    <source>
        <dbReference type="RuleBase" id="RU367146"/>
    </source>
</evidence>
<dbReference type="GO" id="GO:0030150">
    <property type="term" value="P:protein import into mitochondrial matrix"/>
    <property type="evidence" value="ECO:0007669"/>
    <property type="project" value="UniProtKB-UniRule"/>
</dbReference>
<comment type="similarity">
    <text evidence="2 12">Belongs to the PAM17 family.</text>
</comment>
<feature type="compositionally biased region" description="Low complexity" evidence="13">
    <location>
        <begin position="67"/>
        <end position="77"/>
    </location>
</feature>
<dbReference type="GO" id="GO:0001405">
    <property type="term" value="C:PAM complex, Tim23 associated import motor"/>
    <property type="evidence" value="ECO:0007669"/>
    <property type="project" value="UniProtKB-UniRule"/>
</dbReference>
<evidence type="ECO:0000256" key="1">
    <source>
        <dbReference type="ARBA" id="ARBA00004448"/>
    </source>
</evidence>
<feature type="transmembrane region" description="Helical" evidence="12">
    <location>
        <begin position="105"/>
        <end position="126"/>
    </location>
</feature>
<comment type="subunit">
    <text evidence="12">Component of the PAM complex.</text>
</comment>
<comment type="function">
    <text evidence="12">Component of the PAM complex, a complex required for the translocation of transit peptide-containing proteins from the inner membrane into the mitochondrial matrix in an ATP-dependent manner.</text>
</comment>
<feature type="transmembrane region" description="Helical" evidence="12">
    <location>
        <begin position="146"/>
        <end position="169"/>
    </location>
</feature>
<keyword evidence="8 12" id="KW-1133">Transmembrane helix</keyword>
<evidence type="ECO:0000313" key="14">
    <source>
        <dbReference type="EMBL" id="KAH7131950.1"/>
    </source>
</evidence>
<dbReference type="Proteomes" id="UP000700596">
    <property type="component" value="Unassembled WGS sequence"/>
</dbReference>
<sequence>MLSSSGLRPARTFAIAFKPSIIAPSATVTPFSTCTIPANPTPNAQRPLFAPQNSKSSLSHPIRFASTASPASASSPSPHDPSPAPAAGQLTWNRFLELRRTRRKISVVASSFSAVTTTFFGLKAFMQGGYDATLSASLGIDPILAAGFSTIGFMAMGWLIGPFFGGALFNARYAGIRKDIESKERAFYDRIKRHRVDPTSSSMANPVPDYYGEKIGSVADYRRWLKDQRAFNLKRGSYQGNK</sequence>
<dbReference type="PANTHER" id="PTHR28021">
    <property type="entry name" value="PRESEQUENCE TRANSLOCATED-ASSOCIATED MOTOR SUBUNIT PAM17, MITOCHONDRIAL"/>
    <property type="match status" value="1"/>
</dbReference>
<keyword evidence="4 12" id="KW-0812">Transmembrane</keyword>
<keyword evidence="7" id="KW-0809">Transit peptide</keyword>
<evidence type="ECO:0000256" key="6">
    <source>
        <dbReference type="ARBA" id="ARBA00022927"/>
    </source>
</evidence>
<keyword evidence="6 12" id="KW-0653">Protein transport</keyword>
<dbReference type="EMBL" id="JAGMWT010000003">
    <property type="protein sequence ID" value="KAH7131950.1"/>
    <property type="molecule type" value="Genomic_DNA"/>
</dbReference>